<keyword evidence="4 6" id="KW-0472">Membrane</keyword>
<dbReference type="InterPro" id="IPR005178">
    <property type="entry name" value="Ostalpha/TMEM184C"/>
</dbReference>
<name>A0A371D176_9APHY</name>
<evidence type="ECO:0000256" key="3">
    <source>
        <dbReference type="ARBA" id="ARBA00022989"/>
    </source>
</evidence>
<accession>A0A371D176</accession>
<keyword evidence="3 6" id="KW-1133">Transmembrane helix</keyword>
<evidence type="ECO:0000313" key="7">
    <source>
        <dbReference type="EMBL" id="RDX46296.1"/>
    </source>
</evidence>
<feature type="compositionally biased region" description="Low complexity" evidence="5">
    <location>
        <begin position="307"/>
        <end position="324"/>
    </location>
</feature>
<organism evidence="7 8">
    <name type="scientific">Lentinus brumalis</name>
    <dbReference type="NCBI Taxonomy" id="2498619"/>
    <lineage>
        <taxon>Eukaryota</taxon>
        <taxon>Fungi</taxon>
        <taxon>Dikarya</taxon>
        <taxon>Basidiomycota</taxon>
        <taxon>Agaricomycotina</taxon>
        <taxon>Agaricomycetes</taxon>
        <taxon>Polyporales</taxon>
        <taxon>Polyporaceae</taxon>
        <taxon>Lentinus</taxon>
    </lineage>
</organism>
<dbReference type="EMBL" id="KZ857428">
    <property type="protein sequence ID" value="RDX46296.1"/>
    <property type="molecule type" value="Genomic_DNA"/>
</dbReference>
<reference evidence="7 8" key="1">
    <citation type="journal article" date="2018" name="Biotechnol. Biofuels">
        <title>Integrative visual omics of the white-rot fungus Polyporus brumalis exposes the biotechnological potential of its oxidative enzymes for delignifying raw plant biomass.</title>
        <authorList>
            <person name="Miyauchi S."/>
            <person name="Rancon A."/>
            <person name="Drula E."/>
            <person name="Hage H."/>
            <person name="Chaduli D."/>
            <person name="Favel A."/>
            <person name="Grisel S."/>
            <person name="Henrissat B."/>
            <person name="Herpoel-Gimbert I."/>
            <person name="Ruiz-Duenas F.J."/>
            <person name="Chevret D."/>
            <person name="Hainaut M."/>
            <person name="Lin J."/>
            <person name="Wang M."/>
            <person name="Pangilinan J."/>
            <person name="Lipzen A."/>
            <person name="Lesage-Meessen L."/>
            <person name="Navarro D."/>
            <person name="Riley R."/>
            <person name="Grigoriev I.V."/>
            <person name="Zhou S."/>
            <person name="Raouche S."/>
            <person name="Rosso M.N."/>
        </authorList>
    </citation>
    <scope>NUCLEOTIDE SEQUENCE [LARGE SCALE GENOMIC DNA]</scope>
    <source>
        <strain evidence="7 8">BRFM 1820</strain>
    </source>
</reference>
<protein>
    <submittedName>
        <fullName evidence="7">DUF300-domain-containing protein</fullName>
    </submittedName>
</protein>
<evidence type="ECO:0000256" key="1">
    <source>
        <dbReference type="ARBA" id="ARBA00004141"/>
    </source>
</evidence>
<dbReference type="AlphaFoldDB" id="A0A371D176"/>
<feature type="transmembrane region" description="Helical" evidence="6">
    <location>
        <begin position="126"/>
        <end position="149"/>
    </location>
</feature>
<feature type="compositionally biased region" description="Gly residues" evidence="5">
    <location>
        <begin position="393"/>
        <end position="409"/>
    </location>
</feature>
<keyword evidence="2 6" id="KW-0812">Transmembrane</keyword>
<evidence type="ECO:0000256" key="5">
    <source>
        <dbReference type="SAM" id="MobiDB-lite"/>
    </source>
</evidence>
<proteinExistence type="predicted"/>
<dbReference type="Pfam" id="PF03619">
    <property type="entry name" value="Solute_trans_a"/>
    <property type="match status" value="1"/>
</dbReference>
<dbReference type="OrthoDB" id="5348404at2759"/>
<feature type="transmembrane region" description="Helical" evidence="6">
    <location>
        <begin position="32"/>
        <end position="54"/>
    </location>
</feature>
<feature type="region of interest" description="Disordered" evidence="5">
    <location>
        <begin position="364"/>
        <end position="427"/>
    </location>
</feature>
<dbReference type="Proteomes" id="UP000256964">
    <property type="component" value="Unassembled WGS sequence"/>
</dbReference>
<sequence>MPAVYAIISFFSYRYFRSYTYYDFIETAYESVTLSAFLLLLIEYVAATAAGHVVDNAILRKDKSSLPLPFCCWRYRPTKAYFMYTVKWSVLQYVILRPALSIAGIVCEHYGVLCESGPWSFKTAHAYISVIDGVSITIALYGLLIFYGLTKEELKGRKPLAKFLSIKLIVMFTFYQSLVFDALEGRVIHATQYWTETNIADGLNALAICIEMVIFSAFMMYAYSWKEYTKVKGATRYGAGRALWDSINYSDFAHEIAGSIKFFIDYARGKPGTHGPRIPVTDEMGKQTKMDFGQAFGLHPRPDTRGSSNGYASSTSSQMQMQTQRVNTGLSAPRAGPGESMSMSAVRAPRASYDENVRLAPYSYEGGAQSTTTTSSSSGGHGVYNANSEAGMAGVGLRGAGGPGFGYGAGAYSSARPSGDSEYGVAR</sequence>
<dbReference type="GO" id="GO:0016020">
    <property type="term" value="C:membrane"/>
    <property type="evidence" value="ECO:0007669"/>
    <property type="project" value="UniProtKB-SubCell"/>
</dbReference>
<dbReference type="STRING" id="139420.A0A371D176"/>
<feature type="transmembrane region" description="Helical" evidence="6">
    <location>
        <begin position="161"/>
        <end position="183"/>
    </location>
</feature>
<evidence type="ECO:0000256" key="2">
    <source>
        <dbReference type="ARBA" id="ARBA00022692"/>
    </source>
</evidence>
<evidence type="ECO:0000256" key="4">
    <source>
        <dbReference type="ARBA" id="ARBA00023136"/>
    </source>
</evidence>
<dbReference type="SMART" id="SM01417">
    <property type="entry name" value="Solute_trans_a"/>
    <property type="match status" value="1"/>
</dbReference>
<keyword evidence="8" id="KW-1185">Reference proteome</keyword>
<feature type="transmembrane region" description="Helical" evidence="6">
    <location>
        <begin position="203"/>
        <end position="223"/>
    </location>
</feature>
<comment type="subcellular location">
    <subcellularLocation>
        <location evidence="1">Membrane</location>
        <topology evidence="1">Multi-pass membrane protein</topology>
    </subcellularLocation>
</comment>
<evidence type="ECO:0000256" key="6">
    <source>
        <dbReference type="SAM" id="Phobius"/>
    </source>
</evidence>
<feature type="transmembrane region" description="Helical" evidence="6">
    <location>
        <begin position="84"/>
        <end position="106"/>
    </location>
</feature>
<dbReference type="PANTHER" id="PTHR23423">
    <property type="entry name" value="ORGANIC SOLUTE TRANSPORTER-RELATED"/>
    <property type="match status" value="1"/>
</dbReference>
<gene>
    <name evidence="7" type="ORF">OH76DRAFT_1530897</name>
</gene>
<evidence type="ECO:0000313" key="8">
    <source>
        <dbReference type="Proteomes" id="UP000256964"/>
    </source>
</evidence>
<feature type="region of interest" description="Disordered" evidence="5">
    <location>
        <begin position="297"/>
        <end position="341"/>
    </location>
</feature>